<keyword evidence="7" id="KW-0732">Signal</keyword>
<keyword evidence="11" id="KW-0961">Cell wall biogenesis/degradation</keyword>
<evidence type="ECO:0000256" key="3">
    <source>
        <dbReference type="ARBA" id="ARBA00007164"/>
    </source>
</evidence>
<evidence type="ECO:0000256" key="2">
    <source>
        <dbReference type="ARBA" id="ARBA00004752"/>
    </source>
</evidence>
<protein>
    <recommendedName>
        <fullName evidence="4">serine-type D-Ala-D-Ala carboxypeptidase</fullName>
        <ecNumber evidence="4">3.4.16.4</ecNumber>
    </recommendedName>
</protein>
<dbReference type="Pfam" id="PF00768">
    <property type="entry name" value="Peptidase_S11"/>
    <property type="match status" value="1"/>
</dbReference>
<evidence type="ECO:0000256" key="9">
    <source>
        <dbReference type="ARBA" id="ARBA00022960"/>
    </source>
</evidence>
<accession>A0A3D8P5W7</accession>
<sequence length="364" mass="39624">MANSQAFASPFLSTTAKSAVLMEAYHGQILGEKEPHRKQPIASVVKLMTLLLAVEAVEQGKVRLTDKVTASEHAAGMGGSQIFLAPEEVMSFKELLIAVATASANDASVAVAEHIAGSEEAFVAAMNARAQALGMCNTRYVNATGLPAEGQYSTAYDQALLLREALKHPLFLELAQIKEYDLRGGKFKLYNTNKLLWWYKGTIAGKTGWTEEAGYCLASAAKRQGLTLIAVVLGCPEPRSHFRESIKLYNWGFARYQAVPLLPEGARVATLPVEKGTEDRVDILTGREVVLVVPRGGDKGITQQAELPRSLKAPLRQGERVGYWVVKQEGQEKLRVPLVTASGVAKADFYTTLRKVLRRVTKGP</sequence>
<dbReference type="InterPro" id="IPR015956">
    <property type="entry name" value="Peniciliin-bd_prot_C_sf"/>
</dbReference>
<dbReference type="SMART" id="SM00936">
    <property type="entry name" value="PBP5_C"/>
    <property type="match status" value="1"/>
</dbReference>
<comment type="catalytic activity">
    <reaction evidence="12">
        <text>Preferential cleavage: (Ac)2-L-Lys-D-Ala-|-D-Ala. Also transpeptidation of peptidyl-alanyl moieties that are N-acyl substituents of D-alanine.</text>
        <dbReference type="EC" id="3.4.16.4"/>
    </reaction>
</comment>
<evidence type="ECO:0000256" key="4">
    <source>
        <dbReference type="ARBA" id="ARBA00012448"/>
    </source>
</evidence>
<evidence type="ECO:0000256" key="5">
    <source>
        <dbReference type="ARBA" id="ARBA00022645"/>
    </source>
</evidence>
<proteinExistence type="inferred from homology"/>
<evidence type="ECO:0000256" key="8">
    <source>
        <dbReference type="ARBA" id="ARBA00022801"/>
    </source>
</evidence>
<dbReference type="InterPro" id="IPR018044">
    <property type="entry name" value="Peptidase_S11"/>
</dbReference>
<dbReference type="PANTHER" id="PTHR21581">
    <property type="entry name" value="D-ALANYL-D-ALANINE CARBOXYPEPTIDASE"/>
    <property type="match status" value="1"/>
</dbReference>
<comment type="caution">
    <text evidence="17">The sequence shown here is derived from an EMBL/GenBank/DDBJ whole genome shotgun (WGS) entry which is preliminary data.</text>
</comment>
<keyword evidence="6" id="KW-0645">Protease</keyword>
<dbReference type="Proteomes" id="UP000256329">
    <property type="component" value="Unassembled WGS sequence"/>
</dbReference>
<dbReference type="InterPro" id="IPR037167">
    <property type="entry name" value="Peptidase_S11_C_sf"/>
</dbReference>
<dbReference type="InterPro" id="IPR001967">
    <property type="entry name" value="Peptidase_S11_N"/>
</dbReference>
<evidence type="ECO:0000256" key="7">
    <source>
        <dbReference type="ARBA" id="ARBA00022729"/>
    </source>
</evidence>
<evidence type="ECO:0000259" key="16">
    <source>
        <dbReference type="SMART" id="SM00936"/>
    </source>
</evidence>
<dbReference type="GO" id="GO:0006508">
    <property type="term" value="P:proteolysis"/>
    <property type="evidence" value="ECO:0007669"/>
    <property type="project" value="UniProtKB-KW"/>
</dbReference>
<organism evidence="17 18">
    <name type="scientific">Ammonifex thiophilus</name>
    <dbReference type="NCBI Taxonomy" id="444093"/>
    <lineage>
        <taxon>Bacteria</taxon>
        <taxon>Bacillati</taxon>
        <taxon>Bacillota</taxon>
        <taxon>Clostridia</taxon>
        <taxon>Thermoanaerobacterales</taxon>
        <taxon>Thermoanaerobacteraceae</taxon>
        <taxon>Ammonifex</taxon>
    </lineage>
</organism>
<dbReference type="AlphaFoldDB" id="A0A3D8P5W7"/>
<reference evidence="17 18" key="1">
    <citation type="submission" date="2018-08" db="EMBL/GenBank/DDBJ databases">
        <title>Form III RuBisCO-mediated autotrophy in Thermodesulfobium bacteria.</title>
        <authorList>
            <person name="Toshchakov S.V."/>
            <person name="Kublanov I.V."/>
            <person name="Frolov E."/>
            <person name="Bonch-Osmolovskaya E.A."/>
            <person name="Tourova T.P."/>
            <person name="Chernych N.A."/>
            <person name="Lebedinsky A.V."/>
        </authorList>
    </citation>
    <scope>NUCLEOTIDE SEQUENCE [LARGE SCALE GENOMIC DNA]</scope>
    <source>
        <strain evidence="17 18">SR</strain>
    </source>
</reference>
<name>A0A3D8P5W7_9THEO</name>
<evidence type="ECO:0000256" key="12">
    <source>
        <dbReference type="ARBA" id="ARBA00034000"/>
    </source>
</evidence>
<keyword evidence="10" id="KW-0573">Peptidoglycan synthesis</keyword>
<evidence type="ECO:0000256" key="14">
    <source>
        <dbReference type="PIRSR" id="PIRSR618044-2"/>
    </source>
</evidence>
<keyword evidence="9" id="KW-0133">Cell shape</keyword>
<gene>
    <name evidence="17" type="ORF">DXX99_05575</name>
</gene>
<keyword evidence="5 17" id="KW-0121">Carboxypeptidase</keyword>
<evidence type="ECO:0000256" key="11">
    <source>
        <dbReference type="ARBA" id="ARBA00023316"/>
    </source>
</evidence>
<evidence type="ECO:0000256" key="13">
    <source>
        <dbReference type="PIRSR" id="PIRSR618044-1"/>
    </source>
</evidence>
<dbReference type="OrthoDB" id="9791132at2"/>
<dbReference type="UniPathway" id="UPA00219"/>
<dbReference type="GO" id="GO:0071555">
    <property type="term" value="P:cell wall organization"/>
    <property type="evidence" value="ECO:0007669"/>
    <property type="project" value="UniProtKB-KW"/>
</dbReference>
<dbReference type="GO" id="GO:0009002">
    <property type="term" value="F:serine-type D-Ala-D-Ala carboxypeptidase activity"/>
    <property type="evidence" value="ECO:0007669"/>
    <property type="project" value="UniProtKB-EC"/>
</dbReference>
<evidence type="ECO:0000313" key="18">
    <source>
        <dbReference type="Proteomes" id="UP000256329"/>
    </source>
</evidence>
<dbReference type="GO" id="GO:0009252">
    <property type="term" value="P:peptidoglycan biosynthetic process"/>
    <property type="evidence" value="ECO:0007669"/>
    <property type="project" value="UniProtKB-UniPathway"/>
</dbReference>
<evidence type="ECO:0000256" key="10">
    <source>
        <dbReference type="ARBA" id="ARBA00022984"/>
    </source>
</evidence>
<evidence type="ECO:0000313" key="17">
    <source>
        <dbReference type="EMBL" id="RDV83470.1"/>
    </source>
</evidence>
<keyword evidence="18" id="KW-1185">Reference proteome</keyword>
<dbReference type="SUPFAM" id="SSF56601">
    <property type="entry name" value="beta-lactamase/transpeptidase-like"/>
    <property type="match status" value="1"/>
</dbReference>
<evidence type="ECO:0000256" key="1">
    <source>
        <dbReference type="ARBA" id="ARBA00003217"/>
    </source>
</evidence>
<dbReference type="Gene3D" id="2.60.410.10">
    <property type="entry name" value="D-Ala-D-Ala carboxypeptidase, C-terminal domain"/>
    <property type="match status" value="1"/>
</dbReference>
<comment type="function">
    <text evidence="1">Removes C-terminal D-alanyl residues from sugar-peptide cell wall precursors.</text>
</comment>
<dbReference type="GO" id="GO:0008360">
    <property type="term" value="P:regulation of cell shape"/>
    <property type="evidence" value="ECO:0007669"/>
    <property type="project" value="UniProtKB-KW"/>
</dbReference>
<dbReference type="SUPFAM" id="SSF69189">
    <property type="entry name" value="Penicillin-binding protein associated domain"/>
    <property type="match status" value="1"/>
</dbReference>
<feature type="active site" description="Proton acceptor" evidence="13">
    <location>
        <position position="46"/>
    </location>
</feature>
<feature type="domain" description="Peptidase S11 D-Ala-D-Ala carboxypeptidase A C-terminal" evidence="16">
    <location>
        <begin position="256"/>
        <end position="346"/>
    </location>
</feature>
<feature type="active site" description="Acyl-ester intermediate" evidence="13">
    <location>
        <position position="43"/>
    </location>
</feature>
<evidence type="ECO:0000256" key="6">
    <source>
        <dbReference type="ARBA" id="ARBA00022670"/>
    </source>
</evidence>
<evidence type="ECO:0000256" key="15">
    <source>
        <dbReference type="RuleBase" id="RU004016"/>
    </source>
</evidence>
<dbReference type="EMBL" id="QSLN01000005">
    <property type="protein sequence ID" value="RDV83470.1"/>
    <property type="molecule type" value="Genomic_DNA"/>
</dbReference>
<comment type="pathway">
    <text evidence="2">Cell wall biogenesis; peptidoglycan biosynthesis.</text>
</comment>
<dbReference type="PANTHER" id="PTHR21581:SF6">
    <property type="entry name" value="TRAFFICKING PROTEIN PARTICLE COMPLEX SUBUNIT 12"/>
    <property type="match status" value="1"/>
</dbReference>
<keyword evidence="8" id="KW-0378">Hydrolase</keyword>
<dbReference type="Pfam" id="PF07943">
    <property type="entry name" value="PBP5_C"/>
    <property type="match status" value="1"/>
</dbReference>
<dbReference type="InterPro" id="IPR012907">
    <property type="entry name" value="Peptidase_S11_C"/>
</dbReference>
<dbReference type="PRINTS" id="PR00725">
    <property type="entry name" value="DADACBPTASE1"/>
</dbReference>
<comment type="similarity">
    <text evidence="3 15">Belongs to the peptidase S11 family.</text>
</comment>
<dbReference type="EC" id="3.4.16.4" evidence="4"/>
<dbReference type="InterPro" id="IPR012338">
    <property type="entry name" value="Beta-lactam/transpept-like"/>
</dbReference>
<dbReference type="Gene3D" id="3.40.710.10">
    <property type="entry name" value="DD-peptidase/beta-lactamase superfamily"/>
    <property type="match status" value="1"/>
</dbReference>
<feature type="binding site" evidence="14">
    <location>
        <position position="206"/>
    </location>
    <ligand>
        <name>substrate</name>
    </ligand>
</feature>
<feature type="active site" evidence="13">
    <location>
        <position position="103"/>
    </location>
</feature>